<feature type="compositionally biased region" description="Basic and acidic residues" evidence="1">
    <location>
        <begin position="60"/>
        <end position="71"/>
    </location>
</feature>
<keyword evidence="3" id="KW-1185">Reference proteome</keyword>
<name>A0A9W6BU94_9CHLO</name>
<evidence type="ECO:0000313" key="3">
    <source>
        <dbReference type="Proteomes" id="UP001165080"/>
    </source>
</evidence>
<proteinExistence type="predicted"/>
<evidence type="ECO:0000313" key="2">
    <source>
        <dbReference type="EMBL" id="GLC57621.1"/>
    </source>
</evidence>
<feature type="compositionally biased region" description="Pro residues" evidence="1">
    <location>
        <begin position="86"/>
        <end position="102"/>
    </location>
</feature>
<sequence length="170" mass="17736">MRRRPKRLTRPSRRRVGATTGQASMYAGCPAPGPQQDLRPAAAAPRSGSQRRRRRQQRQHVVEARGSDQTRPDQPGTPAAHASGPAPDPSRGPAAPAGPPLSGPDRSAAGRHRAPAWKGAGGEDRGQGDTIAGYLESLGFGRGGEWGRGKWAMSCRKVGLCGAGRGHGAA</sequence>
<comment type="caution">
    <text evidence="2">The sequence shown here is derived from an EMBL/GenBank/DDBJ whole genome shotgun (WGS) entry which is preliminary data.</text>
</comment>
<protein>
    <submittedName>
        <fullName evidence="2">Uncharacterized protein</fullName>
    </submittedName>
</protein>
<feature type="compositionally biased region" description="Basic residues" evidence="1">
    <location>
        <begin position="49"/>
        <end position="58"/>
    </location>
</feature>
<gene>
    <name evidence="2" type="primary">PLESTB001782</name>
    <name evidence="2" type="ORF">PLESTB_001247000</name>
</gene>
<evidence type="ECO:0000256" key="1">
    <source>
        <dbReference type="SAM" id="MobiDB-lite"/>
    </source>
</evidence>
<feature type="compositionally biased region" description="Low complexity" evidence="1">
    <location>
        <begin position="39"/>
        <end position="48"/>
    </location>
</feature>
<dbReference type="Proteomes" id="UP001165080">
    <property type="component" value="Unassembled WGS sequence"/>
</dbReference>
<reference evidence="2 3" key="1">
    <citation type="journal article" date="2023" name="Commun. Biol.">
        <title>Reorganization of the ancestral sex-determining regions during the evolution of trioecy in Pleodorina starrii.</title>
        <authorList>
            <person name="Takahashi K."/>
            <person name="Suzuki S."/>
            <person name="Kawai-Toyooka H."/>
            <person name="Yamamoto K."/>
            <person name="Hamaji T."/>
            <person name="Ootsuki R."/>
            <person name="Yamaguchi H."/>
            <person name="Kawachi M."/>
            <person name="Higashiyama T."/>
            <person name="Nozaki H."/>
        </authorList>
    </citation>
    <scope>NUCLEOTIDE SEQUENCE [LARGE SCALE GENOMIC DNA]</scope>
    <source>
        <strain evidence="2 3">NIES-4479</strain>
    </source>
</reference>
<feature type="region of interest" description="Disordered" evidence="1">
    <location>
        <begin position="1"/>
        <end position="130"/>
    </location>
</feature>
<accession>A0A9W6BU94</accession>
<dbReference type="AlphaFoldDB" id="A0A9W6BU94"/>
<organism evidence="2 3">
    <name type="scientific">Pleodorina starrii</name>
    <dbReference type="NCBI Taxonomy" id="330485"/>
    <lineage>
        <taxon>Eukaryota</taxon>
        <taxon>Viridiplantae</taxon>
        <taxon>Chlorophyta</taxon>
        <taxon>core chlorophytes</taxon>
        <taxon>Chlorophyceae</taxon>
        <taxon>CS clade</taxon>
        <taxon>Chlamydomonadales</taxon>
        <taxon>Volvocaceae</taxon>
        <taxon>Pleodorina</taxon>
    </lineage>
</organism>
<feature type="compositionally biased region" description="Basic residues" evidence="1">
    <location>
        <begin position="1"/>
        <end position="16"/>
    </location>
</feature>
<dbReference type="EMBL" id="BRXU01000019">
    <property type="protein sequence ID" value="GLC57621.1"/>
    <property type="molecule type" value="Genomic_DNA"/>
</dbReference>